<reference evidence="1" key="1">
    <citation type="submission" date="2019-10" db="EMBL/GenBank/DDBJ databases">
        <authorList>
            <consortium name="PulseNet: The National Subtyping Network for Foodborne Disease Surveillance"/>
            <person name="Tarr C.L."/>
            <person name="Trees E."/>
            <person name="Katz L.S."/>
            <person name="Carleton-Romer H.A."/>
            <person name="Stroika S."/>
            <person name="Kucerova Z."/>
            <person name="Roache K.F."/>
            <person name="Sabol A.L."/>
            <person name="Besser J."/>
            <person name="Gerner-Smidt P."/>
        </authorList>
    </citation>
    <scope>NUCLEOTIDE SEQUENCE</scope>
    <source>
        <strain evidence="1">PNUSAS080054</strain>
    </source>
</reference>
<evidence type="ECO:0008006" key="2">
    <source>
        <dbReference type="Google" id="ProtNLM"/>
    </source>
</evidence>
<accession>A0A604JRL1</accession>
<protein>
    <recommendedName>
        <fullName evidence="2">Apea-like HEPN domain-containing protein</fullName>
    </recommendedName>
</protein>
<dbReference type="AlphaFoldDB" id="A0A604JRL1"/>
<dbReference type="RefSeq" id="WP_060633248.1">
    <property type="nucleotide sequence ID" value="NZ_JAECPY010000002.1"/>
</dbReference>
<name>A0A604JRL1_SALER</name>
<evidence type="ECO:0000313" key="1">
    <source>
        <dbReference type="EMBL" id="EDH2139564.1"/>
    </source>
</evidence>
<comment type="caution">
    <text evidence="1">The sequence shown here is derived from an EMBL/GenBank/DDBJ whole genome shotgun (WGS) entry which is preliminary data.</text>
</comment>
<gene>
    <name evidence="1" type="ORF">GC556_06890</name>
</gene>
<proteinExistence type="predicted"/>
<sequence length="285" mass="33125">MGSHTIEVNMSIYGIYGYNITNVTDFSFGKITPIHSSAHRLFYLMRDTQKLHLTSFLEIDTEFKSQERKIIFQLENTLTFIEQRPVIIKNKLREHEAISTLDSDYPSCLSSETPLPNPANIITENDSKVKLIEGAFQKLIINTDDYLSKVMHKNIMVFSNPINYIDISYYLLFSGLESIARQRLMDMDSNTNIVIANYLQGFGFNVNADNVKNEARSIQTYCHLRNALFHNGEFQTKPININGKTTIYKLEDYYPLLRRLNYLTILKELGINSKNINWDYVNYRN</sequence>
<organism evidence="1">
    <name type="scientific">Salmonella enterica</name>
    <name type="common">Salmonella choleraesuis</name>
    <dbReference type="NCBI Taxonomy" id="28901"/>
    <lineage>
        <taxon>Bacteria</taxon>
        <taxon>Pseudomonadati</taxon>
        <taxon>Pseudomonadota</taxon>
        <taxon>Gammaproteobacteria</taxon>
        <taxon>Enterobacterales</taxon>
        <taxon>Enterobacteriaceae</taxon>
        <taxon>Salmonella</taxon>
    </lineage>
</organism>
<dbReference type="EMBL" id="AAMGUO010000005">
    <property type="protein sequence ID" value="EDH2139564.1"/>
    <property type="molecule type" value="Genomic_DNA"/>
</dbReference>